<evidence type="ECO:0000256" key="1">
    <source>
        <dbReference type="SAM" id="SignalP"/>
    </source>
</evidence>
<accession>A0A0N0XY19</accession>
<dbReference type="AlphaFoldDB" id="A0A0N0XY19"/>
<dbReference type="Proteomes" id="UP000037982">
    <property type="component" value="Unassembled WGS sequence"/>
</dbReference>
<dbReference type="EMBL" id="LGKG01000135">
    <property type="protein sequence ID" value="KPC62893.1"/>
    <property type="molecule type" value="Genomic_DNA"/>
</dbReference>
<keyword evidence="1" id="KW-0732">Signal</keyword>
<dbReference type="PANTHER" id="PTHR35883:SF1">
    <property type="entry name" value="CALMODULIN-BINDING PROTEIN CAM-BP15-RELATED"/>
    <property type="match status" value="1"/>
</dbReference>
<evidence type="ECO:0000313" key="3">
    <source>
        <dbReference type="EMBL" id="KPC62893.1"/>
    </source>
</evidence>
<organism evidence="3 4">
    <name type="scientific">Streptomyces chattanoogensis</name>
    <dbReference type="NCBI Taxonomy" id="66876"/>
    <lineage>
        <taxon>Bacteria</taxon>
        <taxon>Bacillati</taxon>
        <taxon>Actinomycetota</taxon>
        <taxon>Actinomycetes</taxon>
        <taxon>Kitasatosporales</taxon>
        <taxon>Streptomycetaceae</taxon>
        <taxon>Streptomyces</taxon>
    </lineage>
</organism>
<reference evidence="4" key="1">
    <citation type="submission" date="2015-07" db="EMBL/GenBank/DDBJ databases">
        <authorList>
            <person name="Ju K.-S."/>
            <person name="Doroghazi J.R."/>
            <person name="Metcalf W.W."/>
        </authorList>
    </citation>
    <scope>NUCLEOTIDE SEQUENCE [LARGE SCALE GENOMIC DNA]</scope>
    <source>
        <strain evidence="4">NRRL ISP-5002</strain>
    </source>
</reference>
<name>A0A0N0XY19_9ACTN</name>
<keyword evidence="4" id="KW-1185">Reference proteome</keyword>
<sequence>MRRITTRIGMLAAAALLAVTAAGPAQGEQVRGAAHRTTTEPAAYFVMTDVTGTEFVVRLTEADKIQHARDLLSGATTSRPHLIGRIDRRPAPYNPHWSFHYLSDTVDFFDFAIEVCDATTPYVEEHLDEAGGAFLPGLMWCPWSSRLVREIHKG</sequence>
<proteinExistence type="predicted"/>
<dbReference type="Pfam" id="PF23621">
    <property type="entry name" value="BP74_N"/>
    <property type="match status" value="1"/>
</dbReference>
<gene>
    <name evidence="3" type="ORF">ADL29_16880</name>
</gene>
<evidence type="ECO:0000313" key="4">
    <source>
        <dbReference type="Proteomes" id="UP000037982"/>
    </source>
</evidence>
<evidence type="ECO:0000259" key="2">
    <source>
        <dbReference type="Pfam" id="PF23621"/>
    </source>
</evidence>
<dbReference type="InterPro" id="IPR056422">
    <property type="entry name" value="BP74_N"/>
</dbReference>
<dbReference type="InterPro" id="IPR053344">
    <property type="entry name" value="cAMP-inducible_BP74-like"/>
</dbReference>
<feature type="domain" description="BP74 N-terminal" evidence="2">
    <location>
        <begin position="42"/>
        <end position="152"/>
    </location>
</feature>
<feature type="chain" id="PRO_5005863537" evidence="1">
    <location>
        <begin position="28"/>
        <end position="154"/>
    </location>
</feature>
<comment type="caution">
    <text evidence="3">The sequence shown here is derived from an EMBL/GenBank/DDBJ whole genome shotgun (WGS) entry which is preliminary data.</text>
</comment>
<dbReference type="PATRIC" id="fig|66876.3.peg.3690"/>
<protein>
    <submittedName>
        <fullName evidence="3">Calmodulin-binding protein</fullName>
    </submittedName>
</protein>
<dbReference type="PANTHER" id="PTHR35883">
    <property type="entry name" value="CYCLIC AMP-INDUCIBLE PROTEIN BP74-RELATED"/>
    <property type="match status" value="1"/>
</dbReference>
<feature type="signal peptide" evidence="1">
    <location>
        <begin position="1"/>
        <end position="27"/>
    </location>
</feature>
<dbReference type="RefSeq" id="WP_053924453.1">
    <property type="nucleotide sequence ID" value="NZ_LGKG01000135.1"/>
</dbReference>